<dbReference type="EMBL" id="KB445553">
    <property type="protein sequence ID" value="EMC98365.1"/>
    <property type="molecule type" value="Genomic_DNA"/>
</dbReference>
<dbReference type="GeneID" id="19111769"/>
<accession>M2NH64</accession>
<feature type="region of interest" description="Disordered" evidence="1">
    <location>
        <begin position="47"/>
        <end position="70"/>
    </location>
</feature>
<dbReference type="AlphaFoldDB" id="M2NH64"/>
<dbReference type="HOGENOM" id="CLU_2757406_0_0_1"/>
<proteinExistence type="predicted"/>
<dbReference type="RefSeq" id="XP_007674473.1">
    <property type="nucleotide sequence ID" value="XM_007676283.1"/>
</dbReference>
<gene>
    <name evidence="2" type="ORF">BAUCODRAFT_32400</name>
</gene>
<protein>
    <submittedName>
        <fullName evidence="2">Uncharacterized protein</fullName>
    </submittedName>
</protein>
<evidence type="ECO:0000313" key="3">
    <source>
        <dbReference type="Proteomes" id="UP000011761"/>
    </source>
</evidence>
<keyword evidence="3" id="KW-1185">Reference proteome</keyword>
<organism evidence="2 3">
    <name type="scientific">Baudoinia panamericana (strain UAMH 10762)</name>
    <name type="common">Angels' share fungus</name>
    <name type="synonym">Baudoinia compniacensis (strain UAMH 10762)</name>
    <dbReference type="NCBI Taxonomy" id="717646"/>
    <lineage>
        <taxon>Eukaryota</taxon>
        <taxon>Fungi</taxon>
        <taxon>Dikarya</taxon>
        <taxon>Ascomycota</taxon>
        <taxon>Pezizomycotina</taxon>
        <taxon>Dothideomycetes</taxon>
        <taxon>Dothideomycetidae</taxon>
        <taxon>Mycosphaerellales</taxon>
        <taxon>Teratosphaeriaceae</taxon>
        <taxon>Baudoinia</taxon>
    </lineage>
</organism>
<evidence type="ECO:0000313" key="2">
    <source>
        <dbReference type="EMBL" id="EMC98365.1"/>
    </source>
</evidence>
<reference evidence="2 3" key="1">
    <citation type="journal article" date="2012" name="PLoS Pathog.">
        <title>Diverse lifestyles and strategies of plant pathogenesis encoded in the genomes of eighteen Dothideomycetes fungi.</title>
        <authorList>
            <person name="Ohm R.A."/>
            <person name="Feau N."/>
            <person name="Henrissat B."/>
            <person name="Schoch C.L."/>
            <person name="Horwitz B.A."/>
            <person name="Barry K.W."/>
            <person name="Condon B.J."/>
            <person name="Copeland A.C."/>
            <person name="Dhillon B."/>
            <person name="Glaser F."/>
            <person name="Hesse C.N."/>
            <person name="Kosti I."/>
            <person name="LaButti K."/>
            <person name="Lindquist E.A."/>
            <person name="Lucas S."/>
            <person name="Salamov A.A."/>
            <person name="Bradshaw R.E."/>
            <person name="Ciuffetti L."/>
            <person name="Hamelin R.C."/>
            <person name="Kema G.H.J."/>
            <person name="Lawrence C."/>
            <person name="Scott J.A."/>
            <person name="Spatafora J.W."/>
            <person name="Turgeon B.G."/>
            <person name="de Wit P.J.G.M."/>
            <person name="Zhong S."/>
            <person name="Goodwin S.B."/>
            <person name="Grigoriev I.V."/>
        </authorList>
    </citation>
    <scope>NUCLEOTIDE SEQUENCE [LARGE SCALE GENOMIC DNA]</scope>
    <source>
        <strain evidence="2 3">UAMH 10762</strain>
    </source>
</reference>
<evidence type="ECO:0000256" key="1">
    <source>
        <dbReference type="SAM" id="MobiDB-lite"/>
    </source>
</evidence>
<name>M2NH64_BAUPA</name>
<dbReference type="Proteomes" id="UP000011761">
    <property type="component" value="Unassembled WGS sequence"/>
</dbReference>
<dbReference type="KEGG" id="bcom:BAUCODRAFT_32400"/>
<sequence length="70" mass="7800">MRYVMCMRAWALVAGGGLFGGDGREVVRLEGHSSKCLQQQHFTVFAPSQRRLAERSNENSDDGTPTEQKT</sequence>